<gene>
    <name evidence="3" type="ORF">UCREL1_8115</name>
</gene>
<sequence>MPPCSACSCPTCTLASVYTVTFSLLCSTGLTPQPYTITETYVGMSALPGFASPTSVPFGFTTAVVSCGACKGGGGGVDGGMIATVTFPSAGRPYADGFTATEPVGVGTAPTAGASAPGGAEGNDGDETGGSEQGDNGTETVAGSSYHGEPTSAAANNTPDMPLPGHSNYNQDTNGAGAGPTPTPTTACIDGNNTNTIPDTPATLSTIFYPEGNSSQSQTQPQSQPKTKPQGPATATTSTTPALAALAPGGGRQTATTGALFVAVLFFALG</sequence>
<feature type="compositionally biased region" description="Polar residues" evidence="1">
    <location>
        <begin position="133"/>
        <end position="143"/>
    </location>
</feature>
<feature type="region of interest" description="Disordered" evidence="1">
    <location>
        <begin position="101"/>
        <end position="237"/>
    </location>
</feature>
<keyword evidence="4" id="KW-1185">Reference proteome</keyword>
<feature type="chain" id="PRO_5004084722" evidence="2">
    <location>
        <begin position="20"/>
        <end position="270"/>
    </location>
</feature>
<dbReference type="EMBL" id="KB706971">
    <property type="protein sequence ID" value="EMR64908.1"/>
    <property type="molecule type" value="Genomic_DNA"/>
</dbReference>
<feature type="compositionally biased region" description="Low complexity" evidence="1">
    <location>
        <begin position="214"/>
        <end position="237"/>
    </location>
</feature>
<protein>
    <submittedName>
        <fullName evidence="3">Uncharacterized protein</fullName>
    </submittedName>
</protein>
<reference evidence="4" key="1">
    <citation type="journal article" date="2013" name="Genome Announc.">
        <title>Draft genome sequence of the grapevine dieback fungus Eutypa lata UCR-EL1.</title>
        <authorList>
            <person name="Blanco-Ulate B."/>
            <person name="Rolshausen P.E."/>
            <person name="Cantu D."/>
        </authorList>
    </citation>
    <scope>NUCLEOTIDE SEQUENCE [LARGE SCALE GENOMIC DNA]</scope>
    <source>
        <strain evidence="4">UCR-EL1</strain>
    </source>
</reference>
<evidence type="ECO:0000256" key="2">
    <source>
        <dbReference type="SAM" id="SignalP"/>
    </source>
</evidence>
<organism evidence="3 4">
    <name type="scientific">Eutypa lata (strain UCR-EL1)</name>
    <name type="common">Grapevine dieback disease fungus</name>
    <name type="synonym">Eutypa armeniacae</name>
    <dbReference type="NCBI Taxonomy" id="1287681"/>
    <lineage>
        <taxon>Eukaryota</taxon>
        <taxon>Fungi</taxon>
        <taxon>Dikarya</taxon>
        <taxon>Ascomycota</taxon>
        <taxon>Pezizomycotina</taxon>
        <taxon>Sordariomycetes</taxon>
        <taxon>Xylariomycetidae</taxon>
        <taxon>Xylariales</taxon>
        <taxon>Diatrypaceae</taxon>
        <taxon>Eutypa</taxon>
    </lineage>
</organism>
<keyword evidence="2" id="KW-0732">Signal</keyword>
<dbReference type="OrthoDB" id="5101370at2759"/>
<proteinExistence type="predicted"/>
<feature type="signal peptide" evidence="2">
    <location>
        <begin position="1"/>
        <end position="19"/>
    </location>
</feature>
<accession>M7SKN1</accession>
<feature type="compositionally biased region" description="Polar residues" evidence="1">
    <location>
        <begin position="191"/>
        <end position="206"/>
    </location>
</feature>
<evidence type="ECO:0000313" key="3">
    <source>
        <dbReference type="EMBL" id="EMR64908.1"/>
    </source>
</evidence>
<evidence type="ECO:0000313" key="4">
    <source>
        <dbReference type="Proteomes" id="UP000012174"/>
    </source>
</evidence>
<evidence type="ECO:0000256" key="1">
    <source>
        <dbReference type="SAM" id="MobiDB-lite"/>
    </source>
</evidence>
<feature type="compositionally biased region" description="Low complexity" evidence="1">
    <location>
        <begin position="103"/>
        <end position="118"/>
    </location>
</feature>
<dbReference type="KEGG" id="ela:UCREL1_8115"/>
<name>M7SKN1_EUTLA</name>
<dbReference type="AlphaFoldDB" id="M7SKN1"/>
<dbReference type="Proteomes" id="UP000012174">
    <property type="component" value="Unassembled WGS sequence"/>
</dbReference>
<dbReference type="HOGENOM" id="CLU_1030701_0_0_1"/>